<name>X1GTN7_9ZZZZ</name>
<proteinExistence type="predicted"/>
<evidence type="ECO:0000313" key="1">
    <source>
        <dbReference type="EMBL" id="GAH61281.1"/>
    </source>
</evidence>
<dbReference type="AlphaFoldDB" id="X1GTN7"/>
<protein>
    <submittedName>
        <fullName evidence="1">Uncharacterized protein</fullName>
    </submittedName>
</protein>
<reference evidence="1" key="1">
    <citation type="journal article" date="2014" name="Front. Microbiol.">
        <title>High frequency of phylogenetically diverse reductive dehalogenase-homologous genes in deep subseafloor sedimentary metagenomes.</title>
        <authorList>
            <person name="Kawai M."/>
            <person name="Futagami T."/>
            <person name="Toyoda A."/>
            <person name="Takaki Y."/>
            <person name="Nishi S."/>
            <person name="Hori S."/>
            <person name="Arai W."/>
            <person name="Tsubouchi T."/>
            <person name="Morono Y."/>
            <person name="Uchiyama I."/>
            <person name="Ito T."/>
            <person name="Fujiyama A."/>
            <person name="Inagaki F."/>
            <person name="Takami H."/>
        </authorList>
    </citation>
    <scope>NUCLEOTIDE SEQUENCE</scope>
    <source>
        <strain evidence="1">Expedition CK06-06</strain>
    </source>
</reference>
<accession>X1GTN7</accession>
<gene>
    <name evidence="1" type="ORF">S03H2_29178</name>
</gene>
<feature type="non-terminal residue" evidence="1">
    <location>
        <position position="110"/>
    </location>
</feature>
<dbReference type="EMBL" id="BARU01017599">
    <property type="protein sequence ID" value="GAH61281.1"/>
    <property type="molecule type" value="Genomic_DNA"/>
</dbReference>
<organism evidence="1">
    <name type="scientific">marine sediment metagenome</name>
    <dbReference type="NCBI Taxonomy" id="412755"/>
    <lineage>
        <taxon>unclassified sequences</taxon>
        <taxon>metagenomes</taxon>
        <taxon>ecological metagenomes</taxon>
    </lineage>
</organism>
<comment type="caution">
    <text evidence="1">The sequence shown here is derived from an EMBL/GenBank/DDBJ whole genome shotgun (WGS) entry which is preliminary data.</text>
</comment>
<sequence length="110" mass="12580">MNKTWGDFNNIWVIDYEFNGSDRGNNQNPICYAGKNLITNEIVTHWIDGTETSSLYSTDDDTLIVAFFSSAEMGCHIPLDFKIPLYIFDLYTEFRNLTNGLKLGVKDDLI</sequence>